<dbReference type="STRING" id="337451.A0A3S3NMC8"/>
<sequence>MISSKAIITYKRKHPFPQLKLTHGLNGTNSTPETQRIISLTRFSKQTEPGQFSEKQKGHDQKCIPSGKRLCTPRCEPHGSGKPVQQRSQEPKKAREINCLEGVEMGPITLRSQKVLQKLNCCENASNKSKDHSLQLDASFGKKPDSPSINLHSEVSGPNQAIARVEESPDSQSNDMDLKRSRSASADSTIEESCEVACQQGFFLKTSSENNDLLFKVKSNVLCTDSNPKKFNVPLITFSRRAKRHPVNTDAPKNVINEKRCSVVEWGNSAFTGSLHQRASQKCDSVDQSMAMVQKINTLLVPGQDRQVKIVCKEEDRNLRYSSSSCASKTKIGHCSDEEQETQGRKLVGSPVAEGVQEKNSDQCLPSLHSRADDNVQECHCPFKCRETSSTDMTNETKQLGCSVTHLEGSVTPGSLNPIVTEQSCFKLSTGVTRSEKGLYSANASSQSHPRVVHEKTSDRARVLDLMEIPEQIVQDASFNRTLNDENLCPSTREYGVKHAKASSVLSKDMSVQDPHQQSLSTNILDEVVP</sequence>
<comment type="caution">
    <text evidence="2">The sequence shown here is derived from an EMBL/GenBank/DDBJ whole genome shotgun (WGS) entry which is preliminary data.</text>
</comment>
<dbReference type="OrthoDB" id="10294007at2759"/>
<name>A0A3S3NMC8_9MAGN</name>
<feature type="compositionally biased region" description="Polar residues" evidence="1">
    <location>
        <begin position="147"/>
        <end position="159"/>
    </location>
</feature>
<feature type="compositionally biased region" description="Polar residues" evidence="1">
    <location>
        <begin position="514"/>
        <end position="524"/>
    </location>
</feature>
<feature type="region of interest" description="Disordered" evidence="1">
    <location>
        <begin position="45"/>
        <end position="65"/>
    </location>
</feature>
<keyword evidence="3" id="KW-1185">Reference proteome</keyword>
<protein>
    <submittedName>
        <fullName evidence="2">Zinc finger protein</fullName>
    </submittedName>
</protein>
<organism evidence="2 3">
    <name type="scientific">Cinnamomum micranthum f. kanehirae</name>
    <dbReference type="NCBI Taxonomy" id="337451"/>
    <lineage>
        <taxon>Eukaryota</taxon>
        <taxon>Viridiplantae</taxon>
        <taxon>Streptophyta</taxon>
        <taxon>Embryophyta</taxon>
        <taxon>Tracheophyta</taxon>
        <taxon>Spermatophyta</taxon>
        <taxon>Magnoliopsida</taxon>
        <taxon>Magnoliidae</taxon>
        <taxon>Laurales</taxon>
        <taxon>Lauraceae</taxon>
        <taxon>Cinnamomum</taxon>
    </lineage>
</organism>
<feature type="region of interest" description="Disordered" evidence="1">
    <location>
        <begin position="507"/>
        <end position="530"/>
    </location>
</feature>
<reference evidence="2 3" key="1">
    <citation type="journal article" date="2019" name="Nat. Plants">
        <title>Stout camphor tree genome fills gaps in understanding of flowering plant genome evolution.</title>
        <authorList>
            <person name="Chaw S.M."/>
            <person name="Liu Y.C."/>
            <person name="Wu Y.W."/>
            <person name="Wang H.Y."/>
            <person name="Lin C.I."/>
            <person name="Wu C.S."/>
            <person name="Ke H.M."/>
            <person name="Chang L.Y."/>
            <person name="Hsu C.Y."/>
            <person name="Yang H.T."/>
            <person name="Sudianto E."/>
            <person name="Hsu M.H."/>
            <person name="Wu K.P."/>
            <person name="Wang L.N."/>
            <person name="Leebens-Mack J.H."/>
            <person name="Tsai I.J."/>
        </authorList>
    </citation>
    <scope>NUCLEOTIDE SEQUENCE [LARGE SCALE GENOMIC DNA]</scope>
    <source>
        <strain evidence="3">cv. Chaw 1501</strain>
        <tissue evidence="2">Young leaves</tissue>
    </source>
</reference>
<gene>
    <name evidence="2" type="ORF">CKAN_02752600</name>
</gene>
<feature type="region of interest" description="Disordered" evidence="1">
    <location>
        <begin position="74"/>
        <end position="93"/>
    </location>
</feature>
<dbReference type="AlphaFoldDB" id="A0A3S3NMC8"/>
<dbReference type="Proteomes" id="UP000283530">
    <property type="component" value="Unassembled WGS sequence"/>
</dbReference>
<evidence type="ECO:0000313" key="2">
    <source>
        <dbReference type="EMBL" id="RWR98037.1"/>
    </source>
</evidence>
<feature type="region of interest" description="Disordered" evidence="1">
    <location>
        <begin position="137"/>
        <end position="185"/>
    </location>
</feature>
<evidence type="ECO:0000256" key="1">
    <source>
        <dbReference type="SAM" id="MobiDB-lite"/>
    </source>
</evidence>
<proteinExistence type="predicted"/>
<evidence type="ECO:0000313" key="3">
    <source>
        <dbReference type="Proteomes" id="UP000283530"/>
    </source>
</evidence>
<accession>A0A3S3NMC8</accession>
<dbReference type="EMBL" id="QPKB01000412">
    <property type="protein sequence ID" value="RWR98037.1"/>
    <property type="molecule type" value="Genomic_DNA"/>
</dbReference>